<dbReference type="Proteomes" id="UP000717328">
    <property type="component" value="Unassembled WGS sequence"/>
</dbReference>
<dbReference type="SUPFAM" id="SSF64167">
    <property type="entry name" value="SurE-like"/>
    <property type="match status" value="1"/>
</dbReference>
<dbReference type="InterPro" id="IPR002828">
    <property type="entry name" value="SurE-like_Pase/nucleotidase"/>
</dbReference>
<evidence type="ECO:0000313" key="3">
    <source>
        <dbReference type="Proteomes" id="UP000717328"/>
    </source>
</evidence>
<dbReference type="InterPro" id="IPR036523">
    <property type="entry name" value="SurE-like_sf"/>
</dbReference>
<dbReference type="AlphaFoldDB" id="A0A9P7GHW7"/>
<accession>A0A9P7GHW7</accession>
<reference evidence="2" key="2">
    <citation type="submission" date="2021-10" db="EMBL/GenBank/DDBJ databases">
        <title>Phylogenomics reveals ancestral predisposition of the termite-cultivated fungus Termitomyces towards a domesticated lifestyle.</title>
        <authorList>
            <person name="Auxier B."/>
            <person name="Grum-Grzhimaylo A."/>
            <person name="Cardenas M.E."/>
            <person name="Lodge J.D."/>
            <person name="Laessoe T."/>
            <person name="Pedersen O."/>
            <person name="Smith M.E."/>
            <person name="Kuyper T.W."/>
            <person name="Franco-Molano E.A."/>
            <person name="Baroni T.J."/>
            <person name="Aanen D.K."/>
        </authorList>
    </citation>
    <scope>NUCLEOTIDE SEQUENCE</scope>
    <source>
        <strain evidence="2">D49</strain>
    </source>
</reference>
<evidence type="ECO:0000259" key="1">
    <source>
        <dbReference type="Pfam" id="PF01975"/>
    </source>
</evidence>
<keyword evidence="3" id="KW-1185">Reference proteome</keyword>
<dbReference type="Pfam" id="PF01975">
    <property type="entry name" value="SurE"/>
    <property type="match status" value="1"/>
</dbReference>
<reference evidence="2" key="1">
    <citation type="submission" date="2021-02" db="EMBL/GenBank/DDBJ databases">
        <authorList>
            <person name="Nieuwenhuis M."/>
            <person name="Van De Peppel L.J.J."/>
        </authorList>
    </citation>
    <scope>NUCLEOTIDE SEQUENCE</scope>
    <source>
        <strain evidence="2">D49</strain>
    </source>
</reference>
<proteinExistence type="predicted"/>
<protein>
    <recommendedName>
        <fullName evidence="1">Survival protein SurE-like phosphatase/nucleotidase domain-containing protein</fullName>
    </recommendedName>
</protein>
<gene>
    <name evidence="2" type="ORF">H0H81_001202</name>
</gene>
<comment type="caution">
    <text evidence="2">The sequence shown here is derived from an EMBL/GenBank/DDBJ whole genome shotgun (WGS) entry which is preliminary data.</text>
</comment>
<dbReference type="EMBL" id="JABCKI010000602">
    <property type="protein sequence ID" value="KAG5649984.1"/>
    <property type="molecule type" value="Genomic_DNA"/>
</dbReference>
<feature type="domain" description="Survival protein SurE-like phosphatase/nucleotidase" evidence="1">
    <location>
        <begin position="20"/>
        <end position="115"/>
    </location>
</feature>
<sequence>MPVSILQKREEIYLTLDFRGAASDAALKGIPSIAFSGASTSQVSYTTLESSPNSAATLAAHIYTTLSLQLIKVLLAKPAPVLPAGISLNVNYASTAKCPTAASYKFVLTRISRNPFATDVKTCGATSLPDESSAIGKGCIATVSVFDASTKGDVSAATQQEVLTRLGSILGCL</sequence>
<dbReference type="GO" id="GO:0016787">
    <property type="term" value="F:hydrolase activity"/>
    <property type="evidence" value="ECO:0007669"/>
    <property type="project" value="InterPro"/>
</dbReference>
<organism evidence="2 3">
    <name type="scientific">Sphagnurus paluster</name>
    <dbReference type="NCBI Taxonomy" id="117069"/>
    <lineage>
        <taxon>Eukaryota</taxon>
        <taxon>Fungi</taxon>
        <taxon>Dikarya</taxon>
        <taxon>Basidiomycota</taxon>
        <taxon>Agaricomycotina</taxon>
        <taxon>Agaricomycetes</taxon>
        <taxon>Agaricomycetidae</taxon>
        <taxon>Agaricales</taxon>
        <taxon>Tricholomatineae</taxon>
        <taxon>Lyophyllaceae</taxon>
        <taxon>Sphagnurus</taxon>
    </lineage>
</organism>
<dbReference type="OrthoDB" id="4018688at2759"/>
<name>A0A9P7GHW7_9AGAR</name>
<evidence type="ECO:0000313" key="2">
    <source>
        <dbReference type="EMBL" id="KAG5649984.1"/>
    </source>
</evidence>
<dbReference type="Gene3D" id="3.40.1210.10">
    <property type="entry name" value="Survival protein SurE-like phosphatase/nucleotidase"/>
    <property type="match status" value="1"/>
</dbReference>